<gene>
    <name evidence="3" type="ORF">NLJ89_g11889</name>
</gene>
<dbReference type="OrthoDB" id="10261634at2759"/>
<evidence type="ECO:0000313" key="3">
    <source>
        <dbReference type="EMBL" id="KAJ3485577.1"/>
    </source>
</evidence>
<feature type="transmembrane region" description="Helical" evidence="2">
    <location>
        <begin position="214"/>
        <end position="231"/>
    </location>
</feature>
<keyword evidence="2" id="KW-1133">Transmembrane helix</keyword>
<reference evidence="3" key="1">
    <citation type="submission" date="2022-07" db="EMBL/GenBank/DDBJ databases">
        <title>Genome Sequence of Agrocybe chaxingu.</title>
        <authorList>
            <person name="Buettner E."/>
        </authorList>
    </citation>
    <scope>NUCLEOTIDE SEQUENCE</scope>
    <source>
        <strain evidence="3">MP-N11</strain>
    </source>
</reference>
<evidence type="ECO:0000256" key="2">
    <source>
        <dbReference type="SAM" id="Phobius"/>
    </source>
</evidence>
<dbReference type="EMBL" id="JANKHO010003175">
    <property type="protein sequence ID" value="KAJ3485577.1"/>
    <property type="molecule type" value="Genomic_DNA"/>
</dbReference>
<accession>A0A9W8MR71</accession>
<organism evidence="3 4">
    <name type="scientific">Agrocybe chaxingu</name>
    <dbReference type="NCBI Taxonomy" id="84603"/>
    <lineage>
        <taxon>Eukaryota</taxon>
        <taxon>Fungi</taxon>
        <taxon>Dikarya</taxon>
        <taxon>Basidiomycota</taxon>
        <taxon>Agaricomycotina</taxon>
        <taxon>Agaricomycetes</taxon>
        <taxon>Agaricomycetidae</taxon>
        <taxon>Agaricales</taxon>
        <taxon>Agaricineae</taxon>
        <taxon>Strophariaceae</taxon>
        <taxon>Agrocybe</taxon>
    </lineage>
</organism>
<name>A0A9W8MR71_9AGAR</name>
<dbReference type="Proteomes" id="UP001148786">
    <property type="component" value="Unassembled WGS sequence"/>
</dbReference>
<protein>
    <submittedName>
        <fullName evidence="3">Uncharacterized protein</fullName>
    </submittedName>
</protein>
<keyword evidence="4" id="KW-1185">Reference proteome</keyword>
<proteinExistence type="predicted"/>
<keyword evidence="2" id="KW-0472">Membrane</keyword>
<feature type="compositionally biased region" description="Pro residues" evidence="1">
    <location>
        <begin position="1"/>
        <end position="20"/>
    </location>
</feature>
<dbReference type="AlphaFoldDB" id="A0A9W8MR71"/>
<comment type="caution">
    <text evidence="3">The sequence shown here is derived from an EMBL/GenBank/DDBJ whole genome shotgun (WGS) entry which is preliminary data.</text>
</comment>
<keyword evidence="2" id="KW-0812">Transmembrane</keyword>
<evidence type="ECO:0000256" key="1">
    <source>
        <dbReference type="SAM" id="MobiDB-lite"/>
    </source>
</evidence>
<evidence type="ECO:0000313" key="4">
    <source>
        <dbReference type="Proteomes" id="UP001148786"/>
    </source>
</evidence>
<feature type="region of interest" description="Disordered" evidence="1">
    <location>
        <begin position="1"/>
        <end position="94"/>
    </location>
</feature>
<sequence>MWAQAPPCPRPPPCPQPPALPLVCHRPLDWQRMATAGTERQRQQGQDDDGGGGRVTTTAGARRRRGHDDDDGDDGVDAGQRADVPTSALPSCVPSSLLRPVVDRGVVDRRNRVVVSAPKTHTEPPPPAVPPLAAGVHPDDAACAGERGAREGAVCAVLSERGVGRERADTSGEKVAAAQRRDGVFPERANVKQVLTILCAVGLFDLTITPANGLGIALTLLGGALYARVEVREREREGRRKVRVG</sequence>